<gene>
    <name evidence="1" type="ORF">H0A36_12125</name>
</gene>
<evidence type="ECO:0000313" key="2">
    <source>
        <dbReference type="Proteomes" id="UP000569732"/>
    </source>
</evidence>
<sequence length="285" mass="32405">MLKYISMLSSCFISIVFAGALKANIEVMYPNMDGIGGDSIGFHVLELALEKSGQDYFLKLHGPSVNQRSAKKFVERGILSIFDAGYQAELEQRFEPIYLPIDRGILGWRLFIIHQQNINKFSAVKDLVDLTQYIAGQGVGWGDIPILENAGIKVIKASRVSQLINKVEKQRLDIFPLGANEVYGFLDKYRNKNSSLVIDKNLVLVYPFGRFFYVRKGNTTLANTIKLGMETALADGSLQTLLENHQHFKDAFSKANLKQRKRIDIETPNLTEKFKNIDPKWWYSF</sequence>
<reference evidence="1 2" key="1">
    <citation type="submission" date="2020-07" db="EMBL/GenBank/DDBJ databases">
        <title>Endozoicomonas sp. nov., isolated from sediment.</title>
        <authorList>
            <person name="Gu T."/>
        </authorList>
    </citation>
    <scope>NUCLEOTIDE SEQUENCE [LARGE SCALE GENOMIC DNA]</scope>
    <source>
        <strain evidence="1 2">SM1973</strain>
    </source>
</reference>
<evidence type="ECO:0008006" key="3">
    <source>
        <dbReference type="Google" id="ProtNLM"/>
    </source>
</evidence>
<keyword evidence="2" id="KW-1185">Reference proteome</keyword>
<accession>A0A853I7Y0</accession>
<proteinExistence type="predicted"/>
<protein>
    <recommendedName>
        <fullName evidence="3">Solute-binding protein family 3/N-terminal domain-containing protein</fullName>
    </recommendedName>
</protein>
<organism evidence="1 2">
    <name type="scientific">Spartinivicinus marinus</name>
    <dbReference type="NCBI Taxonomy" id="2994442"/>
    <lineage>
        <taxon>Bacteria</taxon>
        <taxon>Pseudomonadati</taxon>
        <taxon>Pseudomonadota</taxon>
        <taxon>Gammaproteobacteria</taxon>
        <taxon>Oceanospirillales</taxon>
        <taxon>Zooshikellaceae</taxon>
        <taxon>Spartinivicinus</taxon>
    </lineage>
</organism>
<dbReference type="AlphaFoldDB" id="A0A853I7Y0"/>
<dbReference type="RefSeq" id="WP_180568787.1">
    <property type="nucleotide sequence ID" value="NZ_JACCKB010000017.1"/>
</dbReference>
<comment type="caution">
    <text evidence="1">The sequence shown here is derived from an EMBL/GenBank/DDBJ whole genome shotgun (WGS) entry which is preliminary data.</text>
</comment>
<dbReference type="EMBL" id="JACCKB010000017">
    <property type="protein sequence ID" value="NYZ66758.1"/>
    <property type="molecule type" value="Genomic_DNA"/>
</dbReference>
<name>A0A853I7Y0_9GAMM</name>
<dbReference type="SUPFAM" id="SSF53850">
    <property type="entry name" value="Periplasmic binding protein-like II"/>
    <property type="match status" value="1"/>
</dbReference>
<dbReference type="Gene3D" id="3.40.190.10">
    <property type="entry name" value="Periplasmic binding protein-like II"/>
    <property type="match status" value="2"/>
</dbReference>
<evidence type="ECO:0000313" key="1">
    <source>
        <dbReference type="EMBL" id="NYZ66758.1"/>
    </source>
</evidence>
<dbReference type="Proteomes" id="UP000569732">
    <property type="component" value="Unassembled WGS sequence"/>
</dbReference>